<protein>
    <submittedName>
        <fullName evidence="1">24039_t:CDS:1</fullName>
    </submittedName>
</protein>
<name>A0ACA9LGM7_9GLOM</name>
<dbReference type="EMBL" id="CAJVQC010003623">
    <property type="protein sequence ID" value="CAG8529781.1"/>
    <property type="molecule type" value="Genomic_DNA"/>
</dbReference>
<gene>
    <name evidence="1" type="ORF">RPERSI_LOCUS3085</name>
</gene>
<evidence type="ECO:0000313" key="2">
    <source>
        <dbReference type="Proteomes" id="UP000789920"/>
    </source>
</evidence>
<proteinExistence type="predicted"/>
<dbReference type="Proteomes" id="UP000789920">
    <property type="component" value="Unassembled WGS sequence"/>
</dbReference>
<sequence length="547" mass="64335">MTSNPLKSKKSKRSRKQAKCIYCHELLYGIPEQMLRHLNETCEKIEEEIRDTLSNIKITRHPKKRQNANSLKQSKNKSIQINTSSSEEDNDINQSSTNTSKYRVENNNLIHCQLLRALISANVLFSFVENEEVRKLFKMVQPLYTLPSRRWISTEILDKVHDEVETEVQKFVDDSKFLTLSGDGWTNVTKHSSNMVKARKMVNEDPELQRKIITIPCMAHQTNLLVKKIIKSKQFEPIITMMLSVINHFRNSNHALAKLRELEKNEHLSLQYPYSDVLTIKGNESHKIINIIENVEFWTKLDAFLNILKPYDYVIKILESDKVTLGHISATWVWLRKINDELPADNFLDFKSLMLSEIDNRWAKIYDSTFLITWFLHPYYRGKGIREEKFLQIQEDAYSLFCLLYPEKDHDTFVDEWLMYQNYENIFDKNSSLNRSSITKLPLRYWRTILVHVPNLAEFACRLFSIPPNSATSERVWSLMGNIHTERRNRLSVPKTAKMTKIAWYLKEQVSSQIIDDIENLDPSNRNNLPVISLFEFFNPQLIQQLL</sequence>
<accession>A0ACA9LGM7</accession>
<evidence type="ECO:0000313" key="1">
    <source>
        <dbReference type="EMBL" id="CAG8529781.1"/>
    </source>
</evidence>
<reference evidence="1" key="1">
    <citation type="submission" date="2021-06" db="EMBL/GenBank/DDBJ databases">
        <authorList>
            <person name="Kallberg Y."/>
            <person name="Tangrot J."/>
            <person name="Rosling A."/>
        </authorList>
    </citation>
    <scope>NUCLEOTIDE SEQUENCE</scope>
    <source>
        <strain evidence="1">MA461A</strain>
    </source>
</reference>
<keyword evidence="2" id="KW-1185">Reference proteome</keyword>
<comment type="caution">
    <text evidence="1">The sequence shown here is derived from an EMBL/GenBank/DDBJ whole genome shotgun (WGS) entry which is preliminary data.</text>
</comment>
<organism evidence="1 2">
    <name type="scientific">Racocetra persica</name>
    <dbReference type="NCBI Taxonomy" id="160502"/>
    <lineage>
        <taxon>Eukaryota</taxon>
        <taxon>Fungi</taxon>
        <taxon>Fungi incertae sedis</taxon>
        <taxon>Mucoromycota</taxon>
        <taxon>Glomeromycotina</taxon>
        <taxon>Glomeromycetes</taxon>
        <taxon>Diversisporales</taxon>
        <taxon>Gigasporaceae</taxon>
        <taxon>Racocetra</taxon>
    </lineage>
</organism>
<feature type="non-terminal residue" evidence="1">
    <location>
        <position position="547"/>
    </location>
</feature>